<keyword evidence="2" id="KW-1185">Reference proteome</keyword>
<accession>A0A2P6QK99</accession>
<dbReference type="Pfam" id="PF03004">
    <property type="entry name" value="Transposase_24"/>
    <property type="match status" value="1"/>
</dbReference>
<organism evidence="1 2">
    <name type="scientific">Rosa chinensis</name>
    <name type="common">China rose</name>
    <dbReference type="NCBI Taxonomy" id="74649"/>
    <lineage>
        <taxon>Eukaryota</taxon>
        <taxon>Viridiplantae</taxon>
        <taxon>Streptophyta</taxon>
        <taxon>Embryophyta</taxon>
        <taxon>Tracheophyta</taxon>
        <taxon>Spermatophyta</taxon>
        <taxon>Magnoliopsida</taxon>
        <taxon>eudicotyledons</taxon>
        <taxon>Gunneridae</taxon>
        <taxon>Pentapetalae</taxon>
        <taxon>rosids</taxon>
        <taxon>fabids</taxon>
        <taxon>Rosales</taxon>
        <taxon>Rosaceae</taxon>
        <taxon>Rosoideae</taxon>
        <taxon>Rosoideae incertae sedis</taxon>
        <taxon>Rosa</taxon>
    </lineage>
</organism>
<gene>
    <name evidence="1" type="ORF">RchiOBHm_Chr5g0070861</name>
</gene>
<evidence type="ECO:0000313" key="2">
    <source>
        <dbReference type="Proteomes" id="UP000238479"/>
    </source>
</evidence>
<sequence>MPPPQQPATTTMVDNVLATPTVRENVPATPTMTDNVLATPTVRENVPATTIVHAHVRARASMPPLANVAPSIDQLPTQQEIPFVGIGMKRKRGKSCGKALQELIKAYGGPLRVDFHPTIHVPSDDTISKMFTSEIGITVRGGAPVCKYGWSDVDEDDKRLLREDLRVFFVVDLTDPAVVSYVDSKMSTAYCQFKTRLKKEWKAFGSPELGRANLPNADLWHERPVSHWHWLCDNIYTNQSCIEIAEKNSANRYMQQHTHRAGAQPYVQHALVASKGGKELSLIHNWGEKHKDNNHEWINEAAKNKYEKMEAERNALIEKLYQEAPEGTAPDSIKLTLENEFPIMAKELGRKGRKIHGIV</sequence>
<evidence type="ECO:0000313" key="1">
    <source>
        <dbReference type="EMBL" id="PRQ34603.1"/>
    </source>
</evidence>
<proteinExistence type="predicted"/>
<dbReference type="Gramene" id="PRQ34603">
    <property type="protein sequence ID" value="PRQ34603"/>
    <property type="gene ID" value="RchiOBHm_Chr5g0070861"/>
</dbReference>
<dbReference type="InterPro" id="IPR004252">
    <property type="entry name" value="Probable_transposase_24"/>
</dbReference>
<reference evidence="1 2" key="1">
    <citation type="journal article" date="2018" name="Nat. Genet.">
        <title>The Rosa genome provides new insights in the design of modern roses.</title>
        <authorList>
            <person name="Bendahmane M."/>
        </authorList>
    </citation>
    <scope>NUCLEOTIDE SEQUENCE [LARGE SCALE GENOMIC DNA]</scope>
    <source>
        <strain evidence="2">cv. Old Blush</strain>
    </source>
</reference>
<name>A0A2P6QK99_ROSCH</name>
<protein>
    <submittedName>
        <fullName evidence="1">Putative transposase, Ptta/En/Spm, plant</fullName>
    </submittedName>
</protein>
<dbReference type="EMBL" id="PDCK01000043">
    <property type="protein sequence ID" value="PRQ34603.1"/>
    <property type="molecule type" value="Genomic_DNA"/>
</dbReference>
<comment type="caution">
    <text evidence="1">The sequence shown here is derived from an EMBL/GenBank/DDBJ whole genome shotgun (WGS) entry which is preliminary data.</text>
</comment>
<dbReference type="AlphaFoldDB" id="A0A2P6QK99"/>
<dbReference type="Proteomes" id="UP000238479">
    <property type="component" value="Chromosome 5"/>
</dbReference>